<dbReference type="SUPFAM" id="SSF46565">
    <property type="entry name" value="Chaperone J-domain"/>
    <property type="match status" value="1"/>
</dbReference>
<sequence length="597" mass="68900">MKPSIIIISLLSGLVVASSNDLNSKLLVIDSDFQKSGPSLDILNDYDVLLRQLNTEKDITSELERSNILSKIYYKKAIVELSLGKDESSIEDFSKSLEYNSNNPVVRKKLLDLCIKYGLKDRIYSLKKVFNGEDPDYLDALNTLNVVDALVASDDLGKLNEAINISPFDSSLRLKRIELTTQDIKQTGDSLKFLDLVDDMTSLIKTNPINHLEFINSLSEIYIFALSEFSNALNFNKKCLHYDMDNTLCKKNSKFLNKYSPILLNLSNFNKFFQFLEDKDKSDQDVDLDDEDMKMEATRLQDPSKFLKIRRENENFKTNQEYLLRKSQEFNTQYNLKTNSLQLTILKTLIFDAFIRNDHKSFKSLSKKLNSIQENASETFLPLILRNVDMAIDKNDYNQAIQLLKQVTENGKKTVYYDTRAQKIQHHQNQQRQHQQREQQQRQQQYYQQQQQHQQRSRTPKNDYYKILEVPKDADQTTIRKAYREKTKQYHPDKYKGELSQQDIETKMTQINHAYEVLSDAELRKNYDQGQDPNDPESMHGGGGNGGMRQNPFGGHQNPFGNGGFNFQFGGPGGFQFGGGQGGGGFKFRDGKRKRRS</sequence>
<organism evidence="8 9">
    <name type="scientific">Wickerhamomyces anomalus (strain ATCC 58044 / CBS 1984 / NCYC 433 / NRRL Y-366-8)</name>
    <name type="common">Yeast</name>
    <name type="synonym">Hansenula anomala</name>
    <dbReference type="NCBI Taxonomy" id="683960"/>
    <lineage>
        <taxon>Eukaryota</taxon>
        <taxon>Fungi</taxon>
        <taxon>Dikarya</taxon>
        <taxon>Ascomycota</taxon>
        <taxon>Saccharomycotina</taxon>
        <taxon>Saccharomycetes</taxon>
        <taxon>Phaffomycetales</taxon>
        <taxon>Wickerhamomycetaceae</taxon>
        <taxon>Wickerhamomyces</taxon>
    </lineage>
</organism>
<feature type="chain" id="PRO_5009133637" description="J domain-containing protein" evidence="6">
    <location>
        <begin position="18"/>
        <end position="597"/>
    </location>
</feature>
<evidence type="ECO:0000313" key="8">
    <source>
        <dbReference type="EMBL" id="ODQ59826.1"/>
    </source>
</evidence>
<dbReference type="GO" id="GO:0005783">
    <property type="term" value="C:endoplasmic reticulum"/>
    <property type="evidence" value="ECO:0007669"/>
    <property type="project" value="UniProtKB-SubCell"/>
</dbReference>
<dbReference type="Proteomes" id="UP000094112">
    <property type="component" value="Unassembled WGS sequence"/>
</dbReference>
<dbReference type="OrthoDB" id="1726119at2759"/>
<evidence type="ECO:0000256" key="3">
    <source>
        <dbReference type="ARBA" id="ARBA00022824"/>
    </source>
</evidence>
<evidence type="ECO:0000256" key="1">
    <source>
        <dbReference type="ARBA" id="ARBA00004240"/>
    </source>
</evidence>
<dbReference type="SUPFAM" id="SSF48452">
    <property type="entry name" value="TPR-like"/>
    <property type="match status" value="1"/>
</dbReference>
<keyword evidence="3" id="KW-0256">Endoplasmic reticulum</keyword>
<dbReference type="PROSITE" id="PS50005">
    <property type="entry name" value="TPR"/>
    <property type="match status" value="1"/>
</dbReference>
<dbReference type="InterPro" id="IPR019734">
    <property type="entry name" value="TPR_rpt"/>
</dbReference>
<feature type="region of interest" description="Disordered" evidence="5">
    <location>
        <begin position="423"/>
        <end position="472"/>
    </location>
</feature>
<proteinExistence type="predicted"/>
<comment type="subcellular location">
    <subcellularLocation>
        <location evidence="1">Endoplasmic reticulum</location>
    </subcellularLocation>
</comment>
<dbReference type="GeneID" id="30201969"/>
<dbReference type="PANTHER" id="PTHR44140">
    <property type="entry name" value="LD25575P"/>
    <property type="match status" value="1"/>
</dbReference>
<dbReference type="InterPro" id="IPR051727">
    <property type="entry name" value="DnaJ_C3_Co-chaperones"/>
</dbReference>
<protein>
    <recommendedName>
        <fullName evidence="7">J domain-containing protein</fullName>
    </recommendedName>
</protein>
<feature type="repeat" description="TPR" evidence="4">
    <location>
        <begin position="70"/>
        <end position="103"/>
    </location>
</feature>
<accession>A0A1E3P2W2</accession>
<dbReference type="GO" id="GO:0051087">
    <property type="term" value="F:protein-folding chaperone binding"/>
    <property type="evidence" value="ECO:0007669"/>
    <property type="project" value="TreeGrafter"/>
</dbReference>
<evidence type="ECO:0000256" key="2">
    <source>
        <dbReference type="ARBA" id="ARBA00022729"/>
    </source>
</evidence>
<dbReference type="PANTHER" id="PTHR44140:SF2">
    <property type="entry name" value="LD25575P"/>
    <property type="match status" value="1"/>
</dbReference>
<dbReference type="CDD" id="cd06257">
    <property type="entry name" value="DnaJ"/>
    <property type="match status" value="1"/>
</dbReference>
<dbReference type="GO" id="GO:0051787">
    <property type="term" value="F:misfolded protein binding"/>
    <property type="evidence" value="ECO:0007669"/>
    <property type="project" value="TreeGrafter"/>
</dbReference>
<keyword evidence="2 6" id="KW-0732">Signal</keyword>
<dbReference type="PROSITE" id="PS50076">
    <property type="entry name" value="DNAJ_2"/>
    <property type="match status" value="1"/>
</dbReference>
<dbReference type="InterPro" id="IPR036869">
    <property type="entry name" value="J_dom_sf"/>
</dbReference>
<dbReference type="Gene3D" id="1.10.287.110">
    <property type="entry name" value="DnaJ domain"/>
    <property type="match status" value="1"/>
</dbReference>
<evidence type="ECO:0000259" key="7">
    <source>
        <dbReference type="PROSITE" id="PS50076"/>
    </source>
</evidence>
<feature type="region of interest" description="Disordered" evidence="5">
    <location>
        <begin position="526"/>
        <end position="597"/>
    </location>
</feature>
<dbReference type="STRING" id="683960.A0A1E3P2W2"/>
<dbReference type="Gene3D" id="1.25.40.10">
    <property type="entry name" value="Tetratricopeptide repeat domain"/>
    <property type="match status" value="1"/>
</dbReference>
<dbReference type="AlphaFoldDB" id="A0A1E3P2W2"/>
<feature type="signal peptide" evidence="6">
    <location>
        <begin position="1"/>
        <end position="17"/>
    </location>
</feature>
<evidence type="ECO:0000256" key="4">
    <source>
        <dbReference type="PROSITE-ProRule" id="PRU00339"/>
    </source>
</evidence>
<dbReference type="PRINTS" id="PR00625">
    <property type="entry name" value="JDOMAIN"/>
</dbReference>
<evidence type="ECO:0000256" key="6">
    <source>
        <dbReference type="SAM" id="SignalP"/>
    </source>
</evidence>
<dbReference type="Pfam" id="PF00226">
    <property type="entry name" value="DnaJ"/>
    <property type="match status" value="1"/>
</dbReference>
<feature type="compositionally biased region" description="Low complexity" evidence="5">
    <location>
        <begin position="548"/>
        <end position="569"/>
    </location>
</feature>
<dbReference type="RefSeq" id="XP_019039033.1">
    <property type="nucleotide sequence ID" value="XM_019184723.1"/>
</dbReference>
<evidence type="ECO:0000256" key="5">
    <source>
        <dbReference type="SAM" id="MobiDB-lite"/>
    </source>
</evidence>
<name>A0A1E3P2W2_WICAA</name>
<feature type="compositionally biased region" description="Low complexity" evidence="5">
    <location>
        <begin position="441"/>
        <end position="454"/>
    </location>
</feature>
<gene>
    <name evidence="8" type="ORF">WICANDRAFT_78460</name>
</gene>
<reference evidence="8 9" key="1">
    <citation type="journal article" date="2016" name="Proc. Natl. Acad. Sci. U.S.A.">
        <title>Comparative genomics of biotechnologically important yeasts.</title>
        <authorList>
            <person name="Riley R."/>
            <person name="Haridas S."/>
            <person name="Wolfe K.H."/>
            <person name="Lopes M.R."/>
            <person name="Hittinger C.T."/>
            <person name="Goeker M."/>
            <person name="Salamov A.A."/>
            <person name="Wisecaver J.H."/>
            <person name="Long T.M."/>
            <person name="Calvey C.H."/>
            <person name="Aerts A.L."/>
            <person name="Barry K.W."/>
            <person name="Choi C."/>
            <person name="Clum A."/>
            <person name="Coughlan A.Y."/>
            <person name="Deshpande S."/>
            <person name="Douglass A.P."/>
            <person name="Hanson S.J."/>
            <person name="Klenk H.-P."/>
            <person name="LaButti K.M."/>
            <person name="Lapidus A."/>
            <person name="Lindquist E.A."/>
            <person name="Lipzen A.M."/>
            <person name="Meier-Kolthoff J.P."/>
            <person name="Ohm R.A."/>
            <person name="Otillar R.P."/>
            <person name="Pangilinan J.L."/>
            <person name="Peng Y."/>
            <person name="Rokas A."/>
            <person name="Rosa C.A."/>
            <person name="Scheuner C."/>
            <person name="Sibirny A.A."/>
            <person name="Slot J.C."/>
            <person name="Stielow J.B."/>
            <person name="Sun H."/>
            <person name="Kurtzman C.P."/>
            <person name="Blackwell M."/>
            <person name="Grigoriev I.V."/>
            <person name="Jeffries T.W."/>
        </authorList>
    </citation>
    <scope>NUCLEOTIDE SEQUENCE [LARGE SCALE GENOMIC DNA]</scope>
    <source>
        <strain evidence="9">ATCC 58044 / CBS 1984 / NCYC 433 / NRRL Y-366-8</strain>
    </source>
</reference>
<dbReference type="GO" id="GO:0034975">
    <property type="term" value="P:protein folding in endoplasmic reticulum"/>
    <property type="evidence" value="ECO:0007669"/>
    <property type="project" value="TreeGrafter"/>
</dbReference>
<dbReference type="SMART" id="SM00271">
    <property type="entry name" value="DnaJ"/>
    <property type="match status" value="1"/>
</dbReference>
<dbReference type="InterPro" id="IPR011990">
    <property type="entry name" value="TPR-like_helical_dom_sf"/>
</dbReference>
<keyword evidence="4" id="KW-0802">TPR repeat</keyword>
<evidence type="ECO:0000313" key="9">
    <source>
        <dbReference type="Proteomes" id="UP000094112"/>
    </source>
</evidence>
<feature type="compositionally biased region" description="Gly residues" evidence="5">
    <location>
        <begin position="570"/>
        <end position="586"/>
    </location>
</feature>
<feature type="compositionally biased region" description="Basic and acidic residues" evidence="5">
    <location>
        <begin position="460"/>
        <end position="472"/>
    </location>
</feature>
<keyword evidence="9" id="KW-1185">Reference proteome</keyword>
<dbReference type="EMBL" id="KV454210">
    <property type="protein sequence ID" value="ODQ59826.1"/>
    <property type="molecule type" value="Genomic_DNA"/>
</dbReference>
<dbReference type="InterPro" id="IPR001623">
    <property type="entry name" value="DnaJ_domain"/>
</dbReference>
<feature type="domain" description="J" evidence="7">
    <location>
        <begin position="463"/>
        <end position="531"/>
    </location>
</feature>